<evidence type="ECO:0000313" key="3">
    <source>
        <dbReference type="Proteomes" id="UP000320048"/>
    </source>
</evidence>
<dbReference type="GO" id="GO:0032259">
    <property type="term" value="P:methylation"/>
    <property type="evidence" value="ECO:0007669"/>
    <property type="project" value="UniProtKB-KW"/>
</dbReference>
<dbReference type="EMBL" id="VBAO01000460">
    <property type="protein sequence ID" value="TMI77497.1"/>
    <property type="molecule type" value="Genomic_DNA"/>
</dbReference>
<name>A0A537J1U6_9BACT</name>
<comment type="caution">
    <text evidence="2">The sequence shown here is derived from an EMBL/GenBank/DDBJ whole genome shotgun (WGS) entry which is preliminary data.</text>
</comment>
<accession>A0A537J1U6</accession>
<dbReference type="InterPro" id="IPR029063">
    <property type="entry name" value="SAM-dependent_MTases_sf"/>
</dbReference>
<dbReference type="CDD" id="cd02440">
    <property type="entry name" value="AdoMet_MTases"/>
    <property type="match status" value="1"/>
</dbReference>
<dbReference type="Proteomes" id="UP000320048">
    <property type="component" value="Unassembled WGS sequence"/>
</dbReference>
<feature type="domain" description="Methyltransferase type 11" evidence="1">
    <location>
        <begin position="41"/>
        <end position="133"/>
    </location>
</feature>
<dbReference type="AlphaFoldDB" id="A0A537J1U6"/>
<evidence type="ECO:0000313" key="2">
    <source>
        <dbReference type="EMBL" id="TMI77497.1"/>
    </source>
</evidence>
<dbReference type="InterPro" id="IPR013216">
    <property type="entry name" value="Methyltransf_11"/>
</dbReference>
<organism evidence="2 3">
    <name type="scientific">Candidatus Segetimicrobium genomatis</name>
    <dbReference type="NCBI Taxonomy" id="2569760"/>
    <lineage>
        <taxon>Bacteria</taxon>
        <taxon>Bacillati</taxon>
        <taxon>Candidatus Sysuimicrobiota</taxon>
        <taxon>Candidatus Sysuimicrobiia</taxon>
        <taxon>Candidatus Sysuimicrobiales</taxon>
        <taxon>Candidatus Segetimicrobiaceae</taxon>
        <taxon>Candidatus Segetimicrobium</taxon>
    </lineage>
</organism>
<dbReference type="GO" id="GO:0008757">
    <property type="term" value="F:S-adenosylmethionine-dependent methyltransferase activity"/>
    <property type="evidence" value="ECO:0007669"/>
    <property type="project" value="InterPro"/>
</dbReference>
<dbReference type="PANTHER" id="PTHR43591">
    <property type="entry name" value="METHYLTRANSFERASE"/>
    <property type="match status" value="1"/>
</dbReference>
<keyword evidence="2" id="KW-0808">Transferase</keyword>
<gene>
    <name evidence="2" type="ORF">E6H04_14110</name>
</gene>
<proteinExistence type="predicted"/>
<evidence type="ECO:0000259" key="1">
    <source>
        <dbReference type="Pfam" id="PF08241"/>
    </source>
</evidence>
<dbReference type="SUPFAM" id="SSF53335">
    <property type="entry name" value="S-adenosyl-L-methionine-dependent methyltransferases"/>
    <property type="match status" value="1"/>
</dbReference>
<dbReference type="Pfam" id="PF08241">
    <property type="entry name" value="Methyltransf_11"/>
    <property type="match status" value="1"/>
</dbReference>
<keyword evidence="2" id="KW-0489">Methyltransferase</keyword>
<dbReference type="PANTHER" id="PTHR43591:SF24">
    <property type="entry name" value="2-METHOXY-6-POLYPRENYL-1,4-BENZOQUINOL METHYLASE, MITOCHONDRIAL"/>
    <property type="match status" value="1"/>
</dbReference>
<protein>
    <submittedName>
        <fullName evidence="2">Class I SAM-dependent methyltransferase</fullName>
    </submittedName>
</protein>
<dbReference type="Gene3D" id="3.40.50.150">
    <property type="entry name" value="Vaccinia Virus protein VP39"/>
    <property type="match status" value="1"/>
</dbReference>
<reference evidence="2 3" key="1">
    <citation type="journal article" date="2019" name="Nat. Microbiol.">
        <title>Mediterranean grassland soil C-N compound turnover is dependent on rainfall and depth, and is mediated by genomically divergent microorganisms.</title>
        <authorList>
            <person name="Diamond S."/>
            <person name="Andeer P.F."/>
            <person name="Li Z."/>
            <person name="Crits-Christoph A."/>
            <person name="Burstein D."/>
            <person name="Anantharaman K."/>
            <person name="Lane K.R."/>
            <person name="Thomas B.C."/>
            <person name="Pan C."/>
            <person name="Northen T.R."/>
            <person name="Banfield J.F."/>
        </authorList>
    </citation>
    <scope>NUCLEOTIDE SEQUENCE [LARGE SCALE GENOMIC DNA]</scope>
    <source>
        <strain evidence="2">NP_7</strain>
    </source>
</reference>
<sequence>MPTDFSTVTEVTGYKVTQDQLERLYQRYAFAAQFCDGMDVLEVACGTGQGLGYLARKARRVVGGDFTEKLLKVSQRHYQGRVPLLRLDAHALPFRDRSFDVVILYEAIYYLADPDTFLNECRRVLRDEGQCLICTVNREWSDFNPSPYSTKYYSARELAELLRRHRFQVRLYGSFPATKDSLKDHVVSFLKRTAVSWNLIPKTMKGKEIIKYIFWGKLIPLPPEVIDGMAQSIRPTPISYDSLIPEFRVLYAVGRANE</sequence>